<accession>A0A4U5M608</accession>
<dbReference type="EMBL" id="AZBU02000009">
    <property type="protein sequence ID" value="TKR64242.1"/>
    <property type="molecule type" value="Genomic_DNA"/>
</dbReference>
<protein>
    <submittedName>
        <fullName evidence="1">Uncharacterized protein</fullName>
    </submittedName>
</protein>
<organism evidence="1 2">
    <name type="scientific">Steinernema carpocapsae</name>
    <name type="common">Entomopathogenic nematode</name>
    <dbReference type="NCBI Taxonomy" id="34508"/>
    <lineage>
        <taxon>Eukaryota</taxon>
        <taxon>Metazoa</taxon>
        <taxon>Ecdysozoa</taxon>
        <taxon>Nematoda</taxon>
        <taxon>Chromadorea</taxon>
        <taxon>Rhabditida</taxon>
        <taxon>Tylenchina</taxon>
        <taxon>Panagrolaimomorpha</taxon>
        <taxon>Strongyloidoidea</taxon>
        <taxon>Steinernematidae</taxon>
        <taxon>Steinernema</taxon>
    </lineage>
</organism>
<evidence type="ECO:0000313" key="1">
    <source>
        <dbReference type="EMBL" id="TKR64242.1"/>
    </source>
</evidence>
<sequence length="97" mass="10898">MLHYLARQRVSPESFGGFANTLRKFFPHGYYGIGVKLLEFIGSPSGGENPKNRGLVFVLLRKMDNTKLRLTTGLVLTLFCSSKFCVPFEAYPLLKPV</sequence>
<dbReference type="Proteomes" id="UP000298663">
    <property type="component" value="Unassembled WGS sequence"/>
</dbReference>
<proteinExistence type="predicted"/>
<name>A0A4U5M608_STECR</name>
<reference evidence="1 2" key="1">
    <citation type="journal article" date="2015" name="Genome Biol.">
        <title>Comparative genomics of Steinernema reveals deeply conserved gene regulatory networks.</title>
        <authorList>
            <person name="Dillman A.R."/>
            <person name="Macchietto M."/>
            <person name="Porter C.F."/>
            <person name="Rogers A."/>
            <person name="Williams B."/>
            <person name="Antoshechkin I."/>
            <person name="Lee M.M."/>
            <person name="Goodwin Z."/>
            <person name="Lu X."/>
            <person name="Lewis E.E."/>
            <person name="Goodrich-Blair H."/>
            <person name="Stock S.P."/>
            <person name="Adams B.J."/>
            <person name="Sternberg P.W."/>
            <person name="Mortazavi A."/>
        </authorList>
    </citation>
    <scope>NUCLEOTIDE SEQUENCE [LARGE SCALE GENOMIC DNA]</scope>
    <source>
        <strain evidence="1 2">ALL</strain>
    </source>
</reference>
<comment type="caution">
    <text evidence="1">The sequence shown here is derived from an EMBL/GenBank/DDBJ whole genome shotgun (WGS) entry which is preliminary data.</text>
</comment>
<keyword evidence="2" id="KW-1185">Reference proteome</keyword>
<gene>
    <name evidence="1" type="ORF">L596_024812</name>
</gene>
<dbReference type="AlphaFoldDB" id="A0A4U5M608"/>
<reference evidence="1 2" key="2">
    <citation type="journal article" date="2019" name="G3 (Bethesda)">
        <title>Hybrid Assembly of the Genome of the Entomopathogenic Nematode Steinernema carpocapsae Identifies the X-Chromosome.</title>
        <authorList>
            <person name="Serra L."/>
            <person name="Macchietto M."/>
            <person name="Macias-Munoz A."/>
            <person name="McGill C.J."/>
            <person name="Rodriguez I.M."/>
            <person name="Rodriguez B."/>
            <person name="Murad R."/>
            <person name="Mortazavi A."/>
        </authorList>
    </citation>
    <scope>NUCLEOTIDE SEQUENCE [LARGE SCALE GENOMIC DNA]</scope>
    <source>
        <strain evidence="1 2">ALL</strain>
    </source>
</reference>
<evidence type="ECO:0000313" key="2">
    <source>
        <dbReference type="Proteomes" id="UP000298663"/>
    </source>
</evidence>